<sequence length="212" mass="23547">MNKAEQLPGRSKGQADAPKRKEILDGARQVFRAAGFDGASMDKIAQVAGVSKGTLYVYFHNKEELFLELVHVDRKEAAEQIFLREDDEIDVATMLQELGEKFLTMMIQPSHVALVRMVIGAAEKFPEAGQTFFEMGPCFGIDRLAAYLERQASRGRIVLNEDPKLAAAHFLNLCHGDVVKRLLFGYAEQPSRADVRATVDSAVRVFLKAYGA</sequence>
<evidence type="ECO:0000259" key="5">
    <source>
        <dbReference type="PROSITE" id="PS50977"/>
    </source>
</evidence>
<dbReference type="InterPro" id="IPR009057">
    <property type="entry name" value="Homeodomain-like_sf"/>
</dbReference>
<dbReference type="Proteomes" id="UP001229244">
    <property type="component" value="Unassembled WGS sequence"/>
</dbReference>
<dbReference type="PROSITE" id="PS50977">
    <property type="entry name" value="HTH_TETR_2"/>
    <property type="match status" value="1"/>
</dbReference>
<protein>
    <submittedName>
        <fullName evidence="6">AcrR family transcriptional regulator</fullName>
    </submittedName>
</protein>
<comment type="caution">
    <text evidence="6">The sequence shown here is derived from an EMBL/GenBank/DDBJ whole genome shotgun (WGS) entry which is preliminary data.</text>
</comment>
<evidence type="ECO:0000256" key="2">
    <source>
        <dbReference type="ARBA" id="ARBA00023125"/>
    </source>
</evidence>
<evidence type="ECO:0000256" key="1">
    <source>
        <dbReference type="ARBA" id="ARBA00023015"/>
    </source>
</evidence>
<dbReference type="SUPFAM" id="SSF48498">
    <property type="entry name" value="Tetracyclin repressor-like, C-terminal domain"/>
    <property type="match status" value="1"/>
</dbReference>
<dbReference type="FunFam" id="1.10.10.60:FF:000141">
    <property type="entry name" value="TetR family transcriptional regulator"/>
    <property type="match status" value="1"/>
</dbReference>
<evidence type="ECO:0000313" key="7">
    <source>
        <dbReference type="Proteomes" id="UP001229244"/>
    </source>
</evidence>
<dbReference type="Pfam" id="PF14246">
    <property type="entry name" value="TetR_C_7"/>
    <property type="match status" value="1"/>
</dbReference>
<feature type="DNA-binding region" description="H-T-H motif" evidence="4">
    <location>
        <begin position="40"/>
        <end position="59"/>
    </location>
</feature>
<keyword evidence="2 4" id="KW-0238">DNA-binding</keyword>
<dbReference type="AlphaFoldDB" id="A0AAE4ASI1"/>
<dbReference type="RefSeq" id="WP_306884854.1">
    <property type="nucleotide sequence ID" value="NZ_JAUSUL010000001.1"/>
</dbReference>
<dbReference type="Gene3D" id="1.10.10.60">
    <property type="entry name" value="Homeodomain-like"/>
    <property type="match status" value="1"/>
</dbReference>
<dbReference type="InterPro" id="IPR050109">
    <property type="entry name" value="HTH-type_TetR-like_transc_reg"/>
</dbReference>
<proteinExistence type="predicted"/>
<dbReference type="Gene3D" id="1.10.357.10">
    <property type="entry name" value="Tetracycline Repressor, domain 2"/>
    <property type="match status" value="1"/>
</dbReference>
<gene>
    <name evidence="6" type="ORF">J2S73_001497</name>
</gene>
<dbReference type="InterPro" id="IPR036271">
    <property type="entry name" value="Tet_transcr_reg_TetR-rel_C_sf"/>
</dbReference>
<reference evidence="6" key="1">
    <citation type="submission" date="2023-07" db="EMBL/GenBank/DDBJ databases">
        <title>Genomic Encyclopedia of Type Strains, Phase IV (KMG-IV): sequencing the most valuable type-strain genomes for metagenomic binning, comparative biology and taxonomic classification.</title>
        <authorList>
            <person name="Goeker M."/>
        </authorList>
    </citation>
    <scope>NUCLEOTIDE SEQUENCE</scope>
    <source>
        <strain evidence="6">DSM 21202</strain>
    </source>
</reference>
<name>A0AAE4ASI1_9HYPH</name>
<accession>A0AAE4ASI1</accession>
<dbReference type="SUPFAM" id="SSF46689">
    <property type="entry name" value="Homeodomain-like"/>
    <property type="match status" value="1"/>
</dbReference>
<keyword evidence="7" id="KW-1185">Reference proteome</keyword>
<dbReference type="GO" id="GO:0000976">
    <property type="term" value="F:transcription cis-regulatory region binding"/>
    <property type="evidence" value="ECO:0007669"/>
    <property type="project" value="TreeGrafter"/>
</dbReference>
<organism evidence="6 7">
    <name type="scientific">Amorphus orientalis</name>
    <dbReference type="NCBI Taxonomy" id="649198"/>
    <lineage>
        <taxon>Bacteria</taxon>
        <taxon>Pseudomonadati</taxon>
        <taxon>Pseudomonadota</taxon>
        <taxon>Alphaproteobacteria</taxon>
        <taxon>Hyphomicrobiales</taxon>
        <taxon>Amorphaceae</taxon>
        <taxon>Amorphus</taxon>
    </lineage>
</organism>
<dbReference type="GO" id="GO:0003700">
    <property type="term" value="F:DNA-binding transcription factor activity"/>
    <property type="evidence" value="ECO:0007669"/>
    <property type="project" value="TreeGrafter"/>
</dbReference>
<keyword evidence="3" id="KW-0804">Transcription</keyword>
<dbReference type="InterPro" id="IPR023772">
    <property type="entry name" value="DNA-bd_HTH_TetR-type_CS"/>
</dbReference>
<keyword evidence="1" id="KW-0805">Transcription regulation</keyword>
<dbReference type="InterPro" id="IPR001647">
    <property type="entry name" value="HTH_TetR"/>
</dbReference>
<evidence type="ECO:0000256" key="4">
    <source>
        <dbReference type="PROSITE-ProRule" id="PRU00335"/>
    </source>
</evidence>
<feature type="domain" description="HTH tetR-type" evidence="5">
    <location>
        <begin position="17"/>
        <end position="77"/>
    </location>
</feature>
<dbReference type="PANTHER" id="PTHR30055:SF146">
    <property type="entry name" value="HTH-TYPE TRANSCRIPTIONAL DUAL REGULATOR CECR"/>
    <property type="match status" value="1"/>
</dbReference>
<evidence type="ECO:0000313" key="6">
    <source>
        <dbReference type="EMBL" id="MDQ0315060.1"/>
    </source>
</evidence>
<dbReference type="PRINTS" id="PR00455">
    <property type="entry name" value="HTHTETR"/>
</dbReference>
<evidence type="ECO:0000256" key="3">
    <source>
        <dbReference type="ARBA" id="ARBA00023163"/>
    </source>
</evidence>
<dbReference type="Pfam" id="PF00440">
    <property type="entry name" value="TetR_N"/>
    <property type="match status" value="1"/>
</dbReference>
<dbReference type="InterPro" id="IPR039536">
    <property type="entry name" value="TetR_C_Proteobacteria"/>
</dbReference>
<dbReference type="PROSITE" id="PS01081">
    <property type="entry name" value="HTH_TETR_1"/>
    <property type="match status" value="1"/>
</dbReference>
<dbReference type="EMBL" id="JAUSUL010000001">
    <property type="protein sequence ID" value="MDQ0315060.1"/>
    <property type="molecule type" value="Genomic_DNA"/>
</dbReference>
<dbReference type="PANTHER" id="PTHR30055">
    <property type="entry name" value="HTH-TYPE TRANSCRIPTIONAL REGULATOR RUTR"/>
    <property type="match status" value="1"/>
</dbReference>